<keyword evidence="1" id="KW-0472">Membrane</keyword>
<dbReference type="AlphaFoldDB" id="A0A943EDD8"/>
<accession>A0A943EDD8</accession>
<name>A0A943EDD8_9FIRM</name>
<organism evidence="2 3">
    <name type="scientific">Acidaminococcus intestini</name>
    <dbReference type="NCBI Taxonomy" id="187327"/>
    <lineage>
        <taxon>Bacteria</taxon>
        <taxon>Bacillati</taxon>
        <taxon>Bacillota</taxon>
        <taxon>Negativicutes</taxon>
        <taxon>Acidaminococcales</taxon>
        <taxon>Acidaminococcaceae</taxon>
        <taxon>Acidaminococcus</taxon>
    </lineage>
</organism>
<gene>
    <name evidence="2" type="ORF">KHX13_07495</name>
</gene>
<feature type="transmembrane region" description="Helical" evidence="1">
    <location>
        <begin position="12"/>
        <end position="31"/>
    </location>
</feature>
<keyword evidence="1" id="KW-0812">Transmembrane</keyword>
<evidence type="ECO:0000256" key="1">
    <source>
        <dbReference type="SAM" id="Phobius"/>
    </source>
</evidence>
<dbReference type="Proteomes" id="UP000754226">
    <property type="component" value="Unassembled WGS sequence"/>
</dbReference>
<evidence type="ECO:0000313" key="2">
    <source>
        <dbReference type="EMBL" id="MBS5520152.1"/>
    </source>
</evidence>
<comment type="caution">
    <text evidence="2">The sequence shown here is derived from an EMBL/GenBank/DDBJ whole genome shotgun (WGS) entry which is preliminary data.</text>
</comment>
<reference evidence="2" key="1">
    <citation type="submission" date="2021-02" db="EMBL/GenBank/DDBJ databases">
        <title>Infant gut strain persistence is associated with maternal origin, phylogeny, and functional potential including surface adhesion and iron acquisition.</title>
        <authorList>
            <person name="Lou Y.C."/>
        </authorList>
    </citation>
    <scope>NUCLEOTIDE SEQUENCE</scope>
    <source>
        <strain evidence="2">L3_106_000M1_dasL3_106_000M1_concoct_15</strain>
    </source>
</reference>
<dbReference type="EMBL" id="JAGZCZ010000008">
    <property type="protein sequence ID" value="MBS5520152.1"/>
    <property type="molecule type" value="Genomic_DNA"/>
</dbReference>
<keyword evidence="1" id="KW-1133">Transmembrane helix</keyword>
<sequence length="110" mass="12857">MLRICPKGRGFVLIDYLFATLLTSLLCFLIMEAFSLGVGWTRAWEERAYAQQVLRHFAATGQTGPLLDSYQWVEKERIVPELPQIKERHAAIYALPYKRLLARVVRYEKR</sequence>
<protein>
    <submittedName>
        <fullName evidence="2">Uncharacterized protein</fullName>
    </submittedName>
</protein>
<proteinExistence type="predicted"/>
<evidence type="ECO:0000313" key="3">
    <source>
        <dbReference type="Proteomes" id="UP000754226"/>
    </source>
</evidence>